<proteinExistence type="predicted"/>
<dbReference type="Proteomes" id="UP001597521">
    <property type="component" value="Unassembled WGS sequence"/>
</dbReference>
<accession>A0ABW5QKR3</accession>
<dbReference type="RefSeq" id="WP_386833477.1">
    <property type="nucleotide sequence ID" value="NZ_JBHUNP010000001.1"/>
</dbReference>
<keyword evidence="2" id="KW-1185">Reference proteome</keyword>
<evidence type="ECO:0000313" key="2">
    <source>
        <dbReference type="Proteomes" id="UP001597521"/>
    </source>
</evidence>
<sequence>MELVIAPLIVILATGGLALGLMVRGRVLQTSCGGLACLPDDARCAGCPKRTQQVHGDD</sequence>
<dbReference type="EMBL" id="JBHUNP010000001">
    <property type="protein sequence ID" value="MFD2648328.1"/>
    <property type="molecule type" value="Genomic_DNA"/>
</dbReference>
<evidence type="ECO:0008006" key="3">
    <source>
        <dbReference type="Google" id="ProtNLM"/>
    </source>
</evidence>
<organism evidence="1 2">
    <name type="scientific">Devosia albogilva</name>
    <dbReference type="NCBI Taxonomy" id="429726"/>
    <lineage>
        <taxon>Bacteria</taxon>
        <taxon>Pseudomonadati</taxon>
        <taxon>Pseudomonadota</taxon>
        <taxon>Alphaproteobacteria</taxon>
        <taxon>Hyphomicrobiales</taxon>
        <taxon>Devosiaceae</taxon>
        <taxon>Devosia</taxon>
    </lineage>
</organism>
<comment type="caution">
    <text evidence="1">The sequence shown here is derived from an EMBL/GenBank/DDBJ whole genome shotgun (WGS) entry which is preliminary data.</text>
</comment>
<gene>
    <name evidence="1" type="ORF">ACFSX5_11050</name>
</gene>
<reference evidence="2" key="1">
    <citation type="journal article" date="2019" name="Int. J. Syst. Evol. Microbiol.">
        <title>The Global Catalogue of Microorganisms (GCM) 10K type strain sequencing project: providing services to taxonomists for standard genome sequencing and annotation.</title>
        <authorList>
            <consortium name="The Broad Institute Genomics Platform"/>
            <consortium name="The Broad Institute Genome Sequencing Center for Infectious Disease"/>
            <person name="Wu L."/>
            <person name="Ma J."/>
        </authorList>
    </citation>
    <scope>NUCLEOTIDE SEQUENCE [LARGE SCALE GENOMIC DNA]</scope>
    <source>
        <strain evidence="2">CCM 7427</strain>
    </source>
</reference>
<protein>
    <recommendedName>
        <fullName evidence="3">ApbE family protein</fullName>
    </recommendedName>
</protein>
<name>A0ABW5QKR3_9HYPH</name>
<evidence type="ECO:0000313" key="1">
    <source>
        <dbReference type="EMBL" id="MFD2648328.1"/>
    </source>
</evidence>